<dbReference type="Pfam" id="PF08100">
    <property type="entry name" value="Dimerisation"/>
    <property type="match status" value="1"/>
</dbReference>
<evidence type="ECO:0000313" key="8">
    <source>
        <dbReference type="Proteomes" id="UP001172681"/>
    </source>
</evidence>
<keyword evidence="1" id="KW-0489">Methyltransferase</keyword>
<evidence type="ECO:0000313" key="7">
    <source>
        <dbReference type="EMBL" id="KAJ9634421.1"/>
    </source>
</evidence>
<dbReference type="AlphaFoldDB" id="A0AA38Y3Z0"/>
<keyword evidence="2" id="KW-0808">Transferase</keyword>
<dbReference type="InterPro" id="IPR029063">
    <property type="entry name" value="SAM-dependent_MTases_sf"/>
</dbReference>
<dbReference type="PIRSF" id="PIRSF005739">
    <property type="entry name" value="O-mtase"/>
    <property type="match status" value="1"/>
</dbReference>
<dbReference type="Gene3D" id="3.40.50.150">
    <property type="entry name" value="Vaccinia Virus protein VP39"/>
    <property type="match status" value="1"/>
</dbReference>
<dbReference type="InterPro" id="IPR001077">
    <property type="entry name" value="COMT_C"/>
</dbReference>
<gene>
    <name evidence="7" type="ORF">H2204_006246</name>
</gene>
<dbReference type="EMBL" id="JAPDRN010000038">
    <property type="protein sequence ID" value="KAJ9634421.1"/>
    <property type="molecule type" value="Genomic_DNA"/>
</dbReference>
<dbReference type="InterPro" id="IPR016461">
    <property type="entry name" value="COMT-like"/>
</dbReference>
<reference evidence="7" key="1">
    <citation type="submission" date="2022-10" db="EMBL/GenBank/DDBJ databases">
        <title>Culturing micro-colonial fungi from biological soil crusts in the Mojave desert and describing Neophaeococcomyces mojavensis, and introducing the new genera and species Taxawa tesnikishii.</title>
        <authorList>
            <person name="Kurbessoian T."/>
            <person name="Stajich J.E."/>
        </authorList>
    </citation>
    <scope>NUCLEOTIDE SEQUENCE</scope>
    <source>
        <strain evidence="7">TK_35</strain>
    </source>
</reference>
<dbReference type="PROSITE" id="PS51683">
    <property type="entry name" value="SAM_OMT_II"/>
    <property type="match status" value="1"/>
</dbReference>
<evidence type="ECO:0000259" key="6">
    <source>
        <dbReference type="Pfam" id="PF08100"/>
    </source>
</evidence>
<evidence type="ECO:0008006" key="9">
    <source>
        <dbReference type="Google" id="ProtNLM"/>
    </source>
</evidence>
<evidence type="ECO:0000256" key="3">
    <source>
        <dbReference type="ARBA" id="ARBA00022691"/>
    </source>
</evidence>
<dbReference type="Pfam" id="PF00891">
    <property type="entry name" value="Methyltransf_2"/>
    <property type="match status" value="1"/>
</dbReference>
<organism evidence="7 8">
    <name type="scientific">Knufia peltigerae</name>
    <dbReference type="NCBI Taxonomy" id="1002370"/>
    <lineage>
        <taxon>Eukaryota</taxon>
        <taxon>Fungi</taxon>
        <taxon>Dikarya</taxon>
        <taxon>Ascomycota</taxon>
        <taxon>Pezizomycotina</taxon>
        <taxon>Eurotiomycetes</taxon>
        <taxon>Chaetothyriomycetidae</taxon>
        <taxon>Chaetothyriales</taxon>
        <taxon>Trichomeriaceae</taxon>
        <taxon>Knufia</taxon>
    </lineage>
</organism>
<dbReference type="SUPFAM" id="SSF46785">
    <property type="entry name" value="Winged helix' DNA-binding domain"/>
    <property type="match status" value="1"/>
</dbReference>
<accession>A0AA38Y3Z0</accession>
<evidence type="ECO:0000256" key="1">
    <source>
        <dbReference type="ARBA" id="ARBA00022603"/>
    </source>
</evidence>
<keyword evidence="3" id="KW-0949">S-adenosyl-L-methionine</keyword>
<dbReference type="Gene3D" id="1.10.10.10">
    <property type="entry name" value="Winged helix-like DNA-binding domain superfamily/Winged helix DNA-binding domain"/>
    <property type="match status" value="1"/>
</dbReference>
<proteinExistence type="predicted"/>
<dbReference type="SUPFAM" id="SSF53335">
    <property type="entry name" value="S-adenosyl-L-methionine-dependent methyltransferases"/>
    <property type="match status" value="1"/>
</dbReference>
<feature type="domain" description="O-methyltransferase dimerisation" evidence="6">
    <location>
        <begin position="60"/>
        <end position="130"/>
    </location>
</feature>
<sequence length="397" mass="44663">MSHITAQDVLKQLQLFRRSLPPPTEGDFDMREELLAESRRFLLSLERDHNVVHRVCYQVMETVAISAAMRMGLFAAFKDGPTSIDDIALGCNADPVLVGRLLRCLTAFGAVEETGTSCYDHSTVSRAFTKKDNEAAMIFCLEFLTPSWLCLPSYLEENGWRNPESATITALSKAHVRDGSPKSLFQIMKAAPSRVLEAFNVYMTNFNDGHKSWTEFYPVMERLGREAKQDASAVMMVDVGGGYGHQAAELKHKFQQLPGRFVVQDLVQGLPASPKDGIEYMEHDFFAEQPIKGARCYYLRYIAHDWSQEKNVQICTQICKAMEPGYSRLIINEWIVPESAPSKFMTVQDLNLMSVQGGMERTLLLHREYLEKAGLKITNIFWPGDTISEAVIEAGVA</sequence>
<dbReference type="GO" id="GO:0008171">
    <property type="term" value="F:O-methyltransferase activity"/>
    <property type="evidence" value="ECO:0007669"/>
    <property type="project" value="InterPro"/>
</dbReference>
<feature type="active site" description="Proton acceptor" evidence="4">
    <location>
        <position position="304"/>
    </location>
</feature>
<dbReference type="InterPro" id="IPR036388">
    <property type="entry name" value="WH-like_DNA-bd_sf"/>
</dbReference>
<feature type="domain" description="O-methyltransferase C-terminal" evidence="5">
    <location>
        <begin position="235"/>
        <end position="375"/>
    </location>
</feature>
<dbReference type="InterPro" id="IPR012967">
    <property type="entry name" value="COMT_dimerisation"/>
</dbReference>
<evidence type="ECO:0000259" key="5">
    <source>
        <dbReference type="Pfam" id="PF00891"/>
    </source>
</evidence>
<dbReference type="PANTHER" id="PTHR43712">
    <property type="entry name" value="PUTATIVE (AFU_ORTHOLOGUE AFUA_4G14580)-RELATED"/>
    <property type="match status" value="1"/>
</dbReference>
<dbReference type="GO" id="GO:0046983">
    <property type="term" value="F:protein dimerization activity"/>
    <property type="evidence" value="ECO:0007669"/>
    <property type="project" value="InterPro"/>
</dbReference>
<protein>
    <recommendedName>
        <fullName evidence="9">O-methyltransferase domain-containing protein</fullName>
    </recommendedName>
</protein>
<keyword evidence="8" id="KW-1185">Reference proteome</keyword>
<evidence type="ECO:0000256" key="4">
    <source>
        <dbReference type="PIRSR" id="PIRSR005739-1"/>
    </source>
</evidence>
<name>A0AA38Y3Z0_9EURO</name>
<dbReference type="GO" id="GO:0032259">
    <property type="term" value="P:methylation"/>
    <property type="evidence" value="ECO:0007669"/>
    <property type="project" value="UniProtKB-KW"/>
</dbReference>
<dbReference type="PANTHER" id="PTHR43712:SF1">
    <property type="entry name" value="HYPOTHETICAL O-METHYLTRANSFERASE (EUROFUNG)-RELATED"/>
    <property type="match status" value="1"/>
</dbReference>
<comment type="caution">
    <text evidence="7">The sequence shown here is derived from an EMBL/GenBank/DDBJ whole genome shotgun (WGS) entry which is preliminary data.</text>
</comment>
<dbReference type="InterPro" id="IPR036390">
    <property type="entry name" value="WH_DNA-bd_sf"/>
</dbReference>
<dbReference type="Proteomes" id="UP001172681">
    <property type="component" value="Unassembled WGS sequence"/>
</dbReference>
<evidence type="ECO:0000256" key="2">
    <source>
        <dbReference type="ARBA" id="ARBA00022679"/>
    </source>
</evidence>